<dbReference type="SUPFAM" id="SSF48371">
    <property type="entry name" value="ARM repeat"/>
    <property type="match status" value="2"/>
</dbReference>
<dbReference type="InterPro" id="IPR011989">
    <property type="entry name" value="ARM-like"/>
</dbReference>
<evidence type="ECO:0000313" key="12">
    <source>
        <dbReference type="Proteomes" id="UP001153712"/>
    </source>
</evidence>
<dbReference type="Pfam" id="PF12397">
    <property type="entry name" value="U3snoRNP10"/>
    <property type="match status" value="1"/>
</dbReference>
<dbReference type="InterPro" id="IPR056473">
    <property type="entry name" value="HEAT_Utp10/HEAT1"/>
</dbReference>
<dbReference type="Pfam" id="PF23243">
    <property type="entry name" value="HEAT_HEATR1"/>
    <property type="match status" value="1"/>
</dbReference>
<dbReference type="InterPro" id="IPR021133">
    <property type="entry name" value="HEAT_type_2"/>
</dbReference>
<gene>
    <name evidence="11" type="ORF">PHYEVI_LOCUS1143</name>
</gene>
<feature type="coiled-coil region" evidence="9">
    <location>
        <begin position="1987"/>
        <end position="2014"/>
    </location>
</feature>
<dbReference type="GO" id="GO:0045943">
    <property type="term" value="P:positive regulation of transcription by RNA polymerase I"/>
    <property type="evidence" value="ECO:0007669"/>
    <property type="project" value="TreeGrafter"/>
</dbReference>
<dbReference type="InterPro" id="IPR022125">
    <property type="entry name" value="U3snoRNP10_N"/>
</dbReference>
<dbReference type="Gene3D" id="1.25.10.10">
    <property type="entry name" value="Leucine-rich Repeat Variant"/>
    <property type="match status" value="2"/>
</dbReference>
<reference evidence="11" key="1">
    <citation type="submission" date="2022-01" db="EMBL/GenBank/DDBJ databases">
        <authorList>
            <person name="King R."/>
        </authorList>
    </citation>
    <scope>NUCLEOTIDE SEQUENCE</scope>
</reference>
<evidence type="ECO:0000256" key="5">
    <source>
        <dbReference type="ARBA" id="ARBA00023242"/>
    </source>
</evidence>
<accession>A0A9N9XK32</accession>
<organism evidence="11 12">
    <name type="scientific">Phyllotreta striolata</name>
    <name type="common">Striped flea beetle</name>
    <name type="synonym">Crioceris striolata</name>
    <dbReference type="NCBI Taxonomy" id="444603"/>
    <lineage>
        <taxon>Eukaryota</taxon>
        <taxon>Metazoa</taxon>
        <taxon>Ecdysozoa</taxon>
        <taxon>Arthropoda</taxon>
        <taxon>Hexapoda</taxon>
        <taxon>Insecta</taxon>
        <taxon>Pterygota</taxon>
        <taxon>Neoptera</taxon>
        <taxon>Endopterygota</taxon>
        <taxon>Coleoptera</taxon>
        <taxon>Polyphaga</taxon>
        <taxon>Cucujiformia</taxon>
        <taxon>Chrysomeloidea</taxon>
        <taxon>Chrysomelidae</taxon>
        <taxon>Galerucinae</taxon>
        <taxon>Alticini</taxon>
        <taxon>Phyllotreta</taxon>
    </lineage>
</organism>
<evidence type="ECO:0000256" key="9">
    <source>
        <dbReference type="SAM" id="Coils"/>
    </source>
</evidence>
<dbReference type="GO" id="GO:0000462">
    <property type="term" value="P:maturation of SSU-rRNA from tricistronic rRNA transcript (SSU-rRNA, 5.8S rRNA, LSU-rRNA)"/>
    <property type="evidence" value="ECO:0007669"/>
    <property type="project" value="TreeGrafter"/>
</dbReference>
<evidence type="ECO:0000256" key="8">
    <source>
        <dbReference type="RuleBase" id="RU367065"/>
    </source>
</evidence>
<dbReference type="Proteomes" id="UP001153712">
    <property type="component" value="Chromosome 1"/>
</dbReference>
<name>A0A9N9XK32_PHYSR</name>
<dbReference type="PANTHER" id="PTHR13457">
    <property type="entry name" value="BAP28"/>
    <property type="match status" value="1"/>
</dbReference>
<comment type="similarity">
    <text evidence="2 8">Belongs to the HEATR1/UTP10 family.</text>
</comment>
<dbReference type="GO" id="GO:0030686">
    <property type="term" value="C:90S preribosome"/>
    <property type="evidence" value="ECO:0007669"/>
    <property type="project" value="TreeGrafter"/>
</dbReference>
<keyword evidence="9" id="KW-0175">Coiled coil</keyword>
<dbReference type="InterPro" id="IPR040191">
    <property type="entry name" value="UTP10"/>
</dbReference>
<evidence type="ECO:0000256" key="3">
    <source>
        <dbReference type="ARBA" id="ARBA00022517"/>
    </source>
</evidence>
<dbReference type="GO" id="GO:0032040">
    <property type="term" value="C:small-subunit processome"/>
    <property type="evidence" value="ECO:0007669"/>
    <property type="project" value="TreeGrafter"/>
</dbReference>
<dbReference type="GO" id="GO:0034455">
    <property type="term" value="C:t-UTP complex"/>
    <property type="evidence" value="ECO:0007669"/>
    <property type="project" value="TreeGrafter"/>
</dbReference>
<dbReference type="SMART" id="SM01036">
    <property type="entry name" value="BP28CT"/>
    <property type="match status" value="1"/>
</dbReference>
<proteinExistence type="inferred from homology"/>
<comment type="function">
    <text evidence="8">Involved in nucleolar processing of pre-18S ribosomal RNA.</text>
</comment>
<keyword evidence="12" id="KW-1185">Reference proteome</keyword>
<dbReference type="GO" id="GO:0030515">
    <property type="term" value="F:snoRNA binding"/>
    <property type="evidence" value="ECO:0007669"/>
    <property type="project" value="TreeGrafter"/>
</dbReference>
<evidence type="ECO:0000256" key="4">
    <source>
        <dbReference type="ARBA" id="ARBA00022552"/>
    </source>
</evidence>
<keyword evidence="6 8" id="KW-0687">Ribonucleoprotein</keyword>
<evidence type="ECO:0000256" key="6">
    <source>
        <dbReference type="ARBA" id="ARBA00023274"/>
    </source>
</evidence>
<keyword evidence="5 8" id="KW-0539">Nucleus</keyword>
<dbReference type="OrthoDB" id="31183at2759"/>
<evidence type="ECO:0000256" key="7">
    <source>
        <dbReference type="PROSITE-ProRule" id="PRU00103"/>
    </source>
</evidence>
<dbReference type="PANTHER" id="PTHR13457:SF1">
    <property type="entry name" value="HEAT REPEAT-CONTAINING PROTEIN 1"/>
    <property type="match status" value="1"/>
</dbReference>
<feature type="repeat" description="HEAT" evidence="7">
    <location>
        <begin position="1982"/>
        <end position="2018"/>
    </location>
</feature>
<dbReference type="Pfam" id="PF08146">
    <property type="entry name" value="BP28CT"/>
    <property type="match status" value="1"/>
</dbReference>
<dbReference type="PROSITE" id="PS50077">
    <property type="entry name" value="HEAT_REPEAT"/>
    <property type="match status" value="1"/>
</dbReference>
<keyword evidence="4 8" id="KW-0698">rRNA processing</keyword>
<dbReference type="InterPro" id="IPR016024">
    <property type="entry name" value="ARM-type_fold"/>
</dbReference>
<feature type="domain" description="BP28 C-terminal" evidence="10">
    <location>
        <begin position="1737"/>
        <end position="1886"/>
    </location>
</feature>
<protein>
    <recommendedName>
        <fullName evidence="8">HEAT repeat-containing protein 1</fullName>
    </recommendedName>
</protein>
<evidence type="ECO:0000256" key="1">
    <source>
        <dbReference type="ARBA" id="ARBA00004604"/>
    </source>
</evidence>
<keyword evidence="3 8" id="KW-0690">Ribosome biogenesis</keyword>
<comment type="subcellular location">
    <subcellularLocation>
        <location evidence="1 8">Nucleus</location>
        <location evidence="1 8">Nucleolus</location>
    </subcellularLocation>
</comment>
<sequence>MATSLAEQLQRLAVPQSSAIKRDKKRPSLLFDPKKAAELSRETFYQIGLEGLEELIQKNEIFAQFETTLFNVTAKDFERSIHNQEANEKLNKNIKRFLLLLSPYFLLNSSHKALEWLINRFSIHEYNREDLLMLSLPYHDTNIFVRVIQLLSFKDKRDSFYFLKQLQIPGSHLPKLNLLNHSYSSNEFLKFVSRFIKDLLKVHTDPQLLTVAFNFYCTVFSGAIEYSDKLSEDQISQMLPLILSGLNSPIPDFCAATYVITAKLVTKTALSDKLLDKFVEKITEVKVISLKTEACLLLVVIYQSQNQYNSVPKTAVNQLTAKEWLPKILSDLQRSGSFIYPFLMKLFNGFINEGVNNDDKLARDVLKVCLDNLKLKDEFVAPVLLSILNEFKPGKDVSEDIKKWLVEIFQKMETQYPNAFDKEIYNILSNSSNNKSIQNRRSLTSILENTEVYKKKFEFFDKLYHPNPLVRDDALQCVLKNYESLRSDEKEAVNSYFIDRLKSDDAAVVKKTLKTIKRTFKGDRDSLKQQLALLALKYQRDKQGWGKIHRELTAILFTFYPSTDWEVFVIIFPLLLPSSTEDIVKVKKLLEMPFLLEHELFKSTIESLKGINDEEMFTNSILKALTDNKNMETVRSFIEILKGMSTNSWDDYYKYVSFLILSSILPEDSDWVEVGPILDFLPSFYNGNLPKIESHESMIEDIGIASKGKFPLGGFLDCLVKLVRRIRKPTGELKSTDFSIQNSANKFFLWATRTMLENKPVYLKGFLEIFFDNEEDEIEYLLNASLYEEESIKLKILTFVKSKMDGIVGIMYKAALISIEKLTPVYLVVLLKENNEVIRQMVIEMISHLTEASSMKSSYYPLLIALIKNKEEILLDHQQVAFVVANTIDPSNINKNKNELNLIRNQLLAVCCGPESPIYLKLALLNVLASTNSIEILEELSKLALKILEDNLLEVKSFNARILTSVADKIDSRVIDKLNFASHAWRFIETCINNDKTIIYNDADYKLPLSLVMLQKFDRDLLSSLTDSEVIKRCLDLIVEKSTTTQHPEILLAAAKIFKHVDLDSEWIMVGLVAMRDVMSPKIDPNKKKRRIGMVPTVDILDTLEWKKGVSVLEFIQDKKKIRNPELLIPVLFDVLKRCLDFDEQSAVEYTKQLLLSLILHCFTKSDKKLPEHVFNVELIVQCIRASQNPQTHHHALLVLTHTANLVPTQVLHHMMAIFTFMGSSVLRHDDAYSFQIICKIIDTIIPIIVNESKDEAQIKNVVSVLRVFVDAMLDVPDHRRMPLFKQLLERIDVKENLSVFLLLVFETNVTHANVNQQRKEGAQKKLDVAASLCKEFTPDIVLYNCIKLLKYLYELPDEKEGNFDTNKLETNLYDIAIRTPKELRHYKYVLIKFIANLLSSPDFVNTIAALKEEDELALEPLFKDLIVNVLQYIQRISKVAERSANTPQAQYWKVMLHLSYDVLDGVNALITSQMFLLVTKGLMVHKLNTVRRRILELLNNKLQYNQRFFEDCGDGELFSLIPPVVSIVESVEEDIDSERETIVQTALLSLKLLVKALAAQEPEKFVPILEFVTGILKTDRVHNNVLASMVLCLAELCVNLKGHAISCLPDFMPVLIGILKKQKHGDTSSVLIRSLVTAVEKILDSLPLFLSPYLEKLLKELSLLMSMWSTNKEGQEVQPFLSKLSSIKQKIGSSIPLRTLLPAVEQCYNNLVRKNCYNACCSLMSILSESISSVPNADINSNINDLTNLFLEMLKFRADNECSLDEANLVEDHIVQAFTVLILKLSENSFRPIYYKIYDWAVRSSDKCDRIITFYNLSSKIAQSLRGLFVLFAGHFINNAADILNACNRVKNEELYYDDDSKNILLLEKVLATLDAVFLHDSQKFVNRDRFDVLMQPLVDQIENVLGGEEELMRRNRSLVVPCLIHFSVATSDDALWKQVNYQILLKMRHDSPGIRLATLHYLTEFVTKLGEDFLPLLPETIPFLAELLEDDEEEIEKACQKAIQEMEKILGEPLQKYF</sequence>
<evidence type="ECO:0000256" key="2">
    <source>
        <dbReference type="ARBA" id="ARBA00010559"/>
    </source>
</evidence>
<dbReference type="EMBL" id="OU900094">
    <property type="protein sequence ID" value="CAG9854683.1"/>
    <property type="molecule type" value="Genomic_DNA"/>
</dbReference>
<evidence type="ECO:0000313" key="11">
    <source>
        <dbReference type="EMBL" id="CAG9854683.1"/>
    </source>
</evidence>
<evidence type="ECO:0000259" key="10">
    <source>
        <dbReference type="SMART" id="SM01036"/>
    </source>
</evidence>
<dbReference type="InterPro" id="IPR012954">
    <property type="entry name" value="BP28_C_dom"/>
</dbReference>